<gene>
    <name evidence="2" type="ORF">STAS_32645</name>
</gene>
<dbReference type="AlphaFoldDB" id="A0A5A7RBM8"/>
<dbReference type="Proteomes" id="UP000325081">
    <property type="component" value="Unassembled WGS sequence"/>
</dbReference>
<dbReference type="EMBL" id="BKCP01011625">
    <property type="protein sequence ID" value="GER55009.1"/>
    <property type="molecule type" value="Genomic_DNA"/>
</dbReference>
<proteinExistence type="predicted"/>
<sequence>MHNKVIIENPRPDTTRHNIQKPSPAIRLDQLPISGHPNHDSAQGPKEGGHHQPRPEAETPPPATETYYAAALPPPAAAAAPPHHHAGAREHRYFKGSPAQHLLLLRIDLKGCKMTCVMAQVGDK</sequence>
<keyword evidence="2" id="KW-0371">Homeobox</keyword>
<feature type="region of interest" description="Disordered" evidence="1">
    <location>
        <begin position="1"/>
        <end position="93"/>
    </location>
</feature>
<accession>A0A5A7RBM8</accession>
<keyword evidence="2" id="KW-0238">DNA-binding</keyword>
<name>A0A5A7RBM8_STRAF</name>
<dbReference type="GO" id="GO:0003677">
    <property type="term" value="F:DNA binding"/>
    <property type="evidence" value="ECO:0007669"/>
    <property type="project" value="UniProtKB-KW"/>
</dbReference>
<protein>
    <submittedName>
        <fullName evidence="2">Prospero homeobox protein 1</fullName>
    </submittedName>
</protein>
<evidence type="ECO:0000313" key="2">
    <source>
        <dbReference type="EMBL" id="GER55009.1"/>
    </source>
</evidence>
<evidence type="ECO:0000313" key="3">
    <source>
        <dbReference type="Proteomes" id="UP000325081"/>
    </source>
</evidence>
<reference evidence="3" key="1">
    <citation type="journal article" date="2019" name="Curr. Biol.">
        <title>Genome Sequence of Striga asiatica Provides Insight into the Evolution of Plant Parasitism.</title>
        <authorList>
            <person name="Yoshida S."/>
            <person name="Kim S."/>
            <person name="Wafula E.K."/>
            <person name="Tanskanen J."/>
            <person name="Kim Y.M."/>
            <person name="Honaas L."/>
            <person name="Yang Z."/>
            <person name="Spallek T."/>
            <person name="Conn C.E."/>
            <person name="Ichihashi Y."/>
            <person name="Cheong K."/>
            <person name="Cui S."/>
            <person name="Der J.P."/>
            <person name="Gundlach H."/>
            <person name="Jiao Y."/>
            <person name="Hori C."/>
            <person name="Ishida J.K."/>
            <person name="Kasahara H."/>
            <person name="Kiba T."/>
            <person name="Kim M.S."/>
            <person name="Koo N."/>
            <person name="Laohavisit A."/>
            <person name="Lee Y.H."/>
            <person name="Lumba S."/>
            <person name="McCourt P."/>
            <person name="Mortimer J.C."/>
            <person name="Mutuku J.M."/>
            <person name="Nomura T."/>
            <person name="Sasaki-Sekimoto Y."/>
            <person name="Seto Y."/>
            <person name="Wang Y."/>
            <person name="Wakatake T."/>
            <person name="Sakakibara H."/>
            <person name="Demura T."/>
            <person name="Yamaguchi S."/>
            <person name="Yoneyama K."/>
            <person name="Manabe R.I."/>
            <person name="Nelson D.C."/>
            <person name="Schulman A.H."/>
            <person name="Timko M.P."/>
            <person name="dePamphilis C.W."/>
            <person name="Choi D."/>
            <person name="Shirasu K."/>
        </authorList>
    </citation>
    <scope>NUCLEOTIDE SEQUENCE [LARGE SCALE GENOMIC DNA]</scope>
    <source>
        <strain evidence="3">cv. UVA1</strain>
    </source>
</reference>
<feature type="compositionally biased region" description="Basic and acidic residues" evidence="1">
    <location>
        <begin position="47"/>
        <end position="57"/>
    </location>
</feature>
<organism evidence="2 3">
    <name type="scientific">Striga asiatica</name>
    <name type="common">Asiatic witchweed</name>
    <name type="synonym">Buchnera asiatica</name>
    <dbReference type="NCBI Taxonomy" id="4170"/>
    <lineage>
        <taxon>Eukaryota</taxon>
        <taxon>Viridiplantae</taxon>
        <taxon>Streptophyta</taxon>
        <taxon>Embryophyta</taxon>
        <taxon>Tracheophyta</taxon>
        <taxon>Spermatophyta</taxon>
        <taxon>Magnoliopsida</taxon>
        <taxon>eudicotyledons</taxon>
        <taxon>Gunneridae</taxon>
        <taxon>Pentapetalae</taxon>
        <taxon>asterids</taxon>
        <taxon>lamiids</taxon>
        <taxon>Lamiales</taxon>
        <taxon>Orobanchaceae</taxon>
        <taxon>Buchnereae</taxon>
        <taxon>Striga</taxon>
    </lineage>
</organism>
<keyword evidence="3" id="KW-1185">Reference proteome</keyword>
<evidence type="ECO:0000256" key="1">
    <source>
        <dbReference type="SAM" id="MobiDB-lite"/>
    </source>
</evidence>
<comment type="caution">
    <text evidence="2">The sequence shown here is derived from an EMBL/GenBank/DDBJ whole genome shotgun (WGS) entry which is preliminary data.</text>
</comment>
<feature type="compositionally biased region" description="Low complexity" evidence="1">
    <location>
        <begin position="64"/>
        <end position="81"/>
    </location>
</feature>